<evidence type="ECO:0000256" key="3">
    <source>
        <dbReference type="PROSITE-ProRule" id="PRU00708"/>
    </source>
</evidence>
<dbReference type="Pfam" id="PF01535">
    <property type="entry name" value="PPR"/>
    <property type="match status" value="5"/>
</dbReference>
<protein>
    <recommendedName>
        <fullName evidence="6">Pentacotripeptide-repeat region of PRORP domain-containing protein</fullName>
    </recommendedName>
</protein>
<dbReference type="FunFam" id="1.25.40.10:FF:000345">
    <property type="entry name" value="Pentatricopeptide repeat-containing protein"/>
    <property type="match status" value="1"/>
</dbReference>
<dbReference type="SUPFAM" id="SSF48452">
    <property type="entry name" value="TPR-like"/>
    <property type="match status" value="2"/>
</dbReference>
<dbReference type="OMA" id="SQMIGGF"/>
<reference evidence="4" key="1">
    <citation type="journal article" date="2013" name="Nat. Commun.">
        <title>Whole-genome sequencing of Oryza brachyantha reveals mechanisms underlying Oryza genome evolution.</title>
        <authorList>
            <person name="Chen J."/>
            <person name="Huang Q."/>
            <person name="Gao D."/>
            <person name="Wang J."/>
            <person name="Lang Y."/>
            <person name="Liu T."/>
            <person name="Li B."/>
            <person name="Bai Z."/>
            <person name="Luis Goicoechea J."/>
            <person name="Liang C."/>
            <person name="Chen C."/>
            <person name="Zhang W."/>
            <person name="Sun S."/>
            <person name="Liao Y."/>
            <person name="Zhang X."/>
            <person name="Yang L."/>
            <person name="Song C."/>
            <person name="Wang M."/>
            <person name="Shi J."/>
            <person name="Liu G."/>
            <person name="Liu J."/>
            <person name="Zhou H."/>
            <person name="Zhou W."/>
            <person name="Yu Q."/>
            <person name="An N."/>
            <person name="Chen Y."/>
            <person name="Cai Q."/>
            <person name="Wang B."/>
            <person name="Liu B."/>
            <person name="Min J."/>
            <person name="Huang Y."/>
            <person name="Wu H."/>
            <person name="Li Z."/>
            <person name="Zhang Y."/>
            <person name="Yin Y."/>
            <person name="Song W."/>
            <person name="Jiang J."/>
            <person name="Jackson S.A."/>
            <person name="Wing R.A."/>
            <person name="Wang J."/>
            <person name="Chen M."/>
        </authorList>
    </citation>
    <scope>NUCLEOTIDE SEQUENCE [LARGE SCALE GENOMIC DNA]</scope>
    <source>
        <strain evidence="4">cv. IRGC 101232</strain>
    </source>
</reference>
<dbReference type="Pfam" id="PF20431">
    <property type="entry name" value="E_motif"/>
    <property type="match status" value="1"/>
</dbReference>
<evidence type="ECO:0008006" key="6">
    <source>
        <dbReference type="Google" id="ProtNLM"/>
    </source>
</evidence>
<dbReference type="GO" id="GO:0009451">
    <property type="term" value="P:RNA modification"/>
    <property type="evidence" value="ECO:0007669"/>
    <property type="project" value="InterPro"/>
</dbReference>
<keyword evidence="2" id="KW-0809">Transit peptide</keyword>
<dbReference type="AlphaFoldDB" id="J3L6F7"/>
<proteinExistence type="predicted"/>
<dbReference type="GO" id="GO:0003723">
    <property type="term" value="F:RNA binding"/>
    <property type="evidence" value="ECO:0007669"/>
    <property type="project" value="InterPro"/>
</dbReference>
<organism evidence="4">
    <name type="scientific">Oryza brachyantha</name>
    <name type="common">malo sina</name>
    <dbReference type="NCBI Taxonomy" id="4533"/>
    <lineage>
        <taxon>Eukaryota</taxon>
        <taxon>Viridiplantae</taxon>
        <taxon>Streptophyta</taxon>
        <taxon>Embryophyta</taxon>
        <taxon>Tracheophyta</taxon>
        <taxon>Spermatophyta</taxon>
        <taxon>Magnoliopsida</taxon>
        <taxon>Liliopsida</taxon>
        <taxon>Poales</taxon>
        <taxon>Poaceae</taxon>
        <taxon>BOP clade</taxon>
        <taxon>Oryzoideae</taxon>
        <taxon>Oryzeae</taxon>
        <taxon>Oryzinae</taxon>
        <taxon>Oryza</taxon>
    </lineage>
</organism>
<dbReference type="Pfam" id="PF12854">
    <property type="entry name" value="PPR_1"/>
    <property type="match status" value="1"/>
</dbReference>
<dbReference type="PANTHER" id="PTHR47926:SF484">
    <property type="entry name" value="PENTATRICOPEPTIDE REPEAT-CONTAINING PROTEIN"/>
    <property type="match status" value="1"/>
</dbReference>
<keyword evidence="1" id="KW-0677">Repeat</keyword>
<dbReference type="InterPro" id="IPR002885">
    <property type="entry name" value="PPR_rpt"/>
</dbReference>
<evidence type="ECO:0000313" key="4">
    <source>
        <dbReference type="EnsemblPlants" id="OB01G48130.1"/>
    </source>
</evidence>
<accession>J3L6F7</accession>
<dbReference type="Gene3D" id="1.25.40.10">
    <property type="entry name" value="Tetratricopeptide repeat domain"/>
    <property type="match status" value="3"/>
</dbReference>
<sequence length="511" mass="56664">MAANRARQLHGLYLTRGCRDPDKWADLAKDYASNAFLREAAIIYTKHLPQRTHHLPLLIVLLKATASRPDPGLGRALHAEAVKSANARDLLVGTTLVSAYCKCGLLADARRLFDGMPDRNPVTCNAMLSGYAAAGDMKGDVAEARRWFEATPPGMRTVVTWTVLVNGYVAAGDMETARELFDKMPARNAFVWSSMVTGYFKGGDADEAQAVFDRIPVRNLVNWNALIAGYAKIGCCEKALEAFQSMLDDRIKPDEFTMAGMLSACAQLGSLEQARKVHKFIIEHRIRKNQFVLNGLVDMFAKCGDLAFARKIFDNMQWRNTECWNSMISALASHGQIAEAIQLFSEMECSAQKPNEITLLAVLGACTHGGFVDEGLRIFNKFDVYGVAARVEHYGCLVDLLGRAGRLREAYEIVKKMLAEPNEVIWGSLLGACRVHGDADMSELVSSEISRLHSRRVSTNDAEYILMSNIMASSKRWEQAERMRRKMALHGVGKTPGCSSVEFDIPEHKYA</sequence>
<dbReference type="Pfam" id="PF13041">
    <property type="entry name" value="PPR_2"/>
    <property type="match status" value="2"/>
</dbReference>
<dbReference type="InterPro" id="IPR046960">
    <property type="entry name" value="PPR_At4g14850-like_plant"/>
</dbReference>
<name>J3L6F7_ORYBR</name>
<evidence type="ECO:0000313" key="5">
    <source>
        <dbReference type="Proteomes" id="UP000006038"/>
    </source>
</evidence>
<dbReference type="HOGENOM" id="CLU_002706_0_1_1"/>
<dbReference type="PROSITE" id="PS51375">
    <property type="entry name" value="PPR"/>
    <property type="match status" value="4"/>
</dbReference>
<dbReference type="Gramene" id="OB01G48130.1">
    <property type="protein sequence ID" value="OB01G48130.1"/>
    <property type="gene ID" value="OB01G48130"/>
</dbReference>
<feature type="repeat" description="PPR" evidence="3">
    <location>
        <begin position="320"/>
        <end position="354"/>
    </location>
</feature>
<keyword evidence="5" id="KW-1185">Reference proteome</keyword>
<feature type="repeat" description="PPR" evidence="3">
    <location>
        <begin position="89"/>
        <end position="123"/>
    </location>
</feature>
<dbReference type="NCBIfam" id="TIGR00756">
    <property type="entry name" value="PPR"/>
    <property type="match status" value="5"/>
</dbReference>
<dbReference type="InterPro" id="IPR011990">
    <property type="entry name" value="TPR-like_helical_dom_sf"/>
</dbReference>
<reference evidence="4" key="2">
    <citation type="submission" date="2013-04" db="UniProtKB">
        <authorList>
            <consortium name="EnsemblPlants"/>
        </authorList>
    </citation>
    <scope>IDENTIFICATION</scope>
</reference>
<dbReference type="InterPro" id="IPR046848">
    <property type="entry name" value="E_motif"/>
</dbReference>
<dbReference type="Proteomes" id="UP000006038">
    <property type="component" value="Chromosome 1"/>
</dbReference>
<evidence type="ECO:0000256" key="2">
    <source>
        <dbReference type="ARBA" id="ARBA00022946"/>
    </source>
</evidence>
<dbReference type="eggNOG" id="KOG4197">
    <property type="taxonomic scope" value="Eukaryota"/>
</dbReference>
<feature type="repeat" description="PPR" evidence="3">
    <location>
        <begin position="157"/>
        <end position="191"/>
    </location>
</feature>
<dbReference type="FunFam" id="1.25.40.10:FF:000348">
    <property type="entry name" value="Pentatricopeptide repeat-containing protein chloroplastic"/>
    <property type="match status" value="1"/>
</dbReference>
<dbReference type="EnsemblPlants" id="OB01G48130.1">
    <property type="protein sequence ID" value="OB01G48130.1"/>
    <property type="gene ID" value="OB01G48130"/>
</dbReference>
<evidence type="ECO:0000256" key="1">
    <source>
        <dbReference type="ARBA" id="ARBA00022737"/>
    </source>
</evidence>
<dbReference type="PANTHER" id="PTHR47926">
    <property type="entry name" value="PENTATRICOPEPTIDE REPEAT-CONTAINING PROTEIN"/>
    <property type="match status" value="1"/>
</dbReference>
<feature type="repeat" description="PPR" evidence="3">
    <location>
        <begin position="219"/>
        <end position="253"/>
    </location>
</feature>